<evidence type="ECO:0000313" key="9">
    <source>
        <dbReference type="EMBL" id="SVE60203.1"/>
    </source>
</evidence>
<evidence type="ECO:0000256" key="2">
    <source>
        <dbReference type="ARBA" id="ARBA00012829"/>
    </source>
</evidence>
<dbReference type="GO" id="GO:0004820">
    <property type="term" value="F:glycine-tRNA ligase activity"/>
    <property type="evidence" value="ECO:0007669"/>
    <property type="project" value="UniProtKB-EC"/>
</dbReference>
<keyword evidence="6" id="KW-0648">Protein biosynthesis</keyword>
<protein>
    <recommendedName>
        <fullName evidence="2">glycine--tRNA ligase</fullName>
        <ecNumber evidence="2">6.1.1.14</ecNumber>
    </recommendedName>
</protein>
<keyword evidence="4" id="KW-0547">Nucleotide-binding</keyword>
<dbReference type="EC" id="6.1.1.14" evidence="2"/>
<keyword evidence="5" id="KW-0067">ATP-binding</keyword>
<comment type="catalytic activity">
    <reaction evidence="8">
        <text>tRNA(Gly) + glycine + ATP = glycyl-tRNA(Gly) + AMP + diphosphate</text>
        <dbReference type="Rhea" id="RHEA:16013"/>
        <dbReference type="Rhea" id="RHEA-COMP:9664"/>
        <dbReference type="Rhea" id="RHEA-COMP:9683"/>
        <dbReference type="ChEBI" id="CHEBI:30616"/>
        <dbReference type="ChEBI" id="CHEBI:33019"/>
        <dbReference type="ChEBI" id="CHEBI:57305"/>
        <dbReference type="ChEBI" id="CHEBI:78442"/>
        <dbReference type="ChEBI" id="CHEBI:78522"/>
        <dbReference type="ChEBI" id="CHEBI:456215"/>
        <dbReference type="EC" id="6.1.1.14"/>
    </reaction>
</comment>
<sequence length="229" mass="27087">EIPSDLQKNARNTLLQNFKDFFEKEKILYKPEGKVFSTPNRLIILFEGIDAEIHRQSEEIRGPSIRAPEKALEGFIKSNKIVKKNIFKNQTERGVFYFFKKPAKKIKTIDLLNKNIPDLLSKISWKKSMKWGDFDLFWGRPLKSILAIFGNTKLNFNFYHLHSSNSTFLDKEFEEKTKVFSSYKLYKSYFKKLGVIIDHNLRKKFIEKELKKISKNKNLDIQIDNKLLD</sequence>
<keyword evidence="7" id="KW-0030">Aminoacyl-tRNA synthetase</keyword>
<dbReference type="PANTHER" id="PTHR30075:SF2">
    <property type="entry name" value="GLYCINE--TRNA LIGASE, CHLOROPLASTIC_MITOCHONDRIAL 2"/>
    <property type="match status" value="1"/>
</dbReference>
<keyword evidence="3" id="KW-0436">Ligase</keyword>
<name>A0A383EUW2_9ZZZZ</name>
<dbReference type="InterPro" id="IPR006194">
    <property type="entry name" value="Gly-tRNA-synth_heterodimer"/>
</dbReference>
<dbReference type="InterPro" id="IPR015944">
    <property type="entry name" value="Gly-tRNA-synth_bsu"/>
</dbReference>
<evidence type="ECO:0000256" key="6">
    <source>
        <dbReference type="ARBA" id="ARBA00022917"/>
    </source>
</evidence>
<reference evidence="9" key="1">
    <citation type="submission" date="2018-05" db="EMBL/GenBank/DDBJ databases">
        <authorList>
            <person name="Lanie J.A."/>
            <person name="Ng W.-L."/>
            <person name="Kazmierczak K.M."/>
            <person name="Andrzejewski T.M."/>
            <person name="Davidsen T.M."/>
            <person name="Wayne K.J."/>
            <person name="Tettelin H."/>
            <person name="Glass J.I."/>
            <person name="Rusch D."/>
            <person name="Podicherti R."/>
            <person name="Tsui H.-C.T."/>
            <person name="Winkler M.E."/>
        </authorList>
    </citation>
    <scope>NUCLEOTIDE SEQUENCE</scope>
</reference>
<comment type="similarity">
    <text evidence="1">Belongs to the class-II aminoacyl-tRNA synthetase family.</text>
</comment>
<feature type="non-terminal residue" evidence="9">
    <location>
        <position position="1"/>
    </location>
</feature>
<dbReference type="AlphaFoldDB" id="A0A383EUW2"/>
<evidence type="ECO:0000256" key="7">
    <source>
        <dbReference type="ARBA" id="ARBA00023146"/>
    </source>
</evidence>
<evidence type="ECO:0000256" key="3">
    <source>
        <dbReference type="ARBA" id="ARBA00022598"/>
    </source>
</evidence>
<accession>A0A383EUW2</accession>
<gene>
    <name evidence="9" type="ORF">METZ01_LOCUS513057</name>
</gene>
<evidence type="ECO:0000256" key="5">
    <source>
        <dbReference type="ARBA" id="ARBA00022840"/>
    </source>
</evidence>
<dbReference type="EMBL" id="UINC01228758">
    <property type="protein sequence ID" value="SVE60203.1"/>
    <property type="molecule type" value="Genomic_DNA"/>
</dbReference>
<dbReference type="Pfam" id="PF02092">
    <property type="entry name" value="tRNA_synt_2f"/>
    <property type="match status" value="1"/>
</dbReference>
<dbReference type="GO" id="GO:0005524">
    <property type="term" value="F:ATP binding"/>
    <property type="evidence" value="ECO:0007669"/>
    <property type="project" value="UniProtKB-KW"/>
</dbReference>
<dbReference type="GO" id="GO:0005829">
    <property type="term" value="C:cytosol"/>
    <property type="evidence" value="ECO:0007669"/>
    <property type="project" value="TreeGrafter"/>
</dbReference>
<dbReference type="GO" id="GO:0006426">
    <property type="term" value="P:glycyl-tRNA aminoacylation"/>
    <property type="evidence" value="ECO:0007669"/>
    <property type="project" value="InterPro"/>
</dbReference>
<feature type="non-terminal residue" evidence="9">
    <location>
        <position position="229"/>
    </location>
</feature>
<evidence type="ECO:0000256" key="8">
    <source>
        <dbReference type="ARBA" id="ARBA00047937"/>
    </source>
</evidence>
<evidence type="ECO:0000256" key="1">
    <source>
        <dbReference type="ARBA" id="ARBA00008226"/>
    </source>
</evidence>
<dbReference type="PANTHER" id="PTHR30075">
    <property type="entry name" value="GLYCYL-TRNA SYNTHETASE"/>
    <property type="match status" value="1"/>
</dbReference>
<organism evidence="9">
    <name type="scientific">marine metagenome</name>
    <dbReference type="NCBI Taxonomy" id="408172"/>
    <lineage>
        <taxon>unclassified sequences</taxon>
        <taxon>metagenomes</taxon>
        <taxon>ecological metagenomes</taxon>
    </lineage>
</organism>
<evidence type="ECO:0000256" key="4">
    <source>
        <dbReference type="ARBA" id="ARBA00022741"/>
    </source>
</evidence>
<proteinExistence type="inferred from homology"/>